<dbReference type="Proteomes" id="UP000014760">
    <property type="component" value="Unassembled WGS sequence"/>
</dbReference>
<dbReference type="Gene3D" id="3.80.10.10">
    <property type="entry name" value="Ribonuclease Inhibitor"/>
    <property type="match status" value="2"/>
</dbReference>
<evidence type="ECO:0000256" key="3">
    <source>
        <dbReference type="ARBA" id="ARBA00022692"/>
    </source>
</evidence>
<dbReference type="PROSITE" id="PS51450">
    <property type="entry name" value="LRR"/>
    <property type="match status" value="1"/>
</dbReference>
<dbReference type="EMBL" id="AMQN01001811">
    <property type="status" value="NOT_ANNOTATED_CDS"/>
    <property type="molecule type" value="Genomic_DNA"/>
</dbReference>
<dbReference type="InterPro" id="IPR003591">
    <property type="entry name" value="Leu-rich_rpt_typical-subtyp"/>
</dbReference>
<dbReference type="InterPro" id="IPR001611">
    <property type="entry name" value="Leu-rich_rpt"/>
</dbReference>
<evidence type="ECO:0000256" key="6">
    <source>
        <dbReference type="ARBA" id="ARBA00022989"/>
    </source>
</evidence>
<evidence type="ECO:0000256" key="5">
    <source>
        <dbReference type="ARBA" id="ARBA00022737"/>
    </source>
</evidence>
<evidence type="ECO:0000256" key="1">
    <source>
        <dbReference type="ARBA" id="ARBA00004167"/>
    </source>
</evidence>
<sequence length="569" mass="64366">MGLIFEMRIKLKEIRGVGTFPNLGGAQIELRTAFTCSDRGFENLPQLKVLLLDNDKRPGNTRYTINRQSFKGNANLQIFHSQTRLVVSVDAFNSLHHLESLGLTGTGMKWSFLPQIIKGSLCRCNMSSVQDLNLSGNKIQHLKPGLFAVFPNLRILSLEYNLLTSMFASTGNSDSSSHAFFEILLMPLHTLSMGYQGSDHPNKRYFKDSDLQLFQNTTIPEPVLHCDLYSNMFWLGRMDFSQKNSKLFSDEMKHICISLEVFTMQNVKSTFNASHFVRDTYDVTMPQNRLTHVDISGSDFILIVGETDSAGEPNITFNGLTTVKYLNVQAMNILTFFSRTLEELTQLETVLMGRNPHLGGSITSMTQCTFNHPNLKSFDLAFNNITTWPDSFLGKLPSLAFLNLSGNHLSDFNINLSSYPQLQFLNLSNNSVSELPTVAVNRNLIIDLTDNPLQCGCANIDFLVWFQDTSNNIRFYNVDKLTCSHPLSGTAFINRIDVAELRRYCFPSSTRLVLITVACISAFLLVLALLVVLYRQRRRIRQRSNIPVVWSDEETEENLIADLTLIDRL</sequence>
<dbReference type="OrthoDB" id="6105302at2759"/>
<keyword evidence="7 9" id="KW-0472">Membrane</keyword>
<comment type="subcellular location">
    <subcellularLocation>
        <location evidence="1">Membrane</location>
        <topology evidence="1">Single-pass membrane protein</topology>
    </subcellularLocation>
</comment>
<reference evidence="12" key="1">
    <citation type="submission" date="2012-12" db="EMBL/GenBank/DDBJ databases">
        <authorList>
            <person name="Hellsten U."/>
            <person name="Grimwood J."/>
            <person name="Chapman J.A."/>
            <person name="Shapiro H."/>
            <person name="Aerts A."/>
            <person name="Otillar R.P."/>
            <person name="Terry A.Y."/>
            <person name="Boore J.L."/>
            <person name="Simakov O."/>
            <person name="Marletaz F."/>
            <person name="Cho S.-J."/>
            <person name="Edsinger-Gonzales E."/>
            <person name="Havlak P."/>
            <person name="Kuo D.-H."/>
            <person name="Larsson T."/>
            <person name="Lv J."/>
            <person name="Arendt D."/>
            <person name="Savage R."/>
            <person name="Osoegawa K."/>
            <person name="de Jong P."/>
            <person name="Lindberg D.R."/>
            <person name="Seaver E.C."/>
            <person name="Weisblat D.A."/>
            <person name="Putnam N.H."/>
            <person name="Grigoriev I.V."/>
            <person name="Rokhsar D.S."/>
        </authorList>
    </citation>
    <scope>NUCLEOTIDE SEQUENCE</scope>
    <source>
        <strain evidence="12">I ESC-2004</strain>
    </source>
</reference>
<evidence type="ECO:0000256" key="4">
    <source>
        <dbReference type="ARBA" id="ARBA00022729"/>
    </source>
</evidence>
<dbReference type="Pfam" id="PF13855">
    <property type="entry name" value="LRR_8"/>
    <property type="match status" value="2"/>
</dbReference>
<proteinExistence type="predicted"/>
<evidence type="ECO:0000256" key="2">
    <source>
        <dbReference type="ARBA" id="ARBA00022614"/>
    </source>
</evidence>
<dbReference type="SMART" id="SM00369">
    <property type="entry name" value="LRR_TYP"/>
    <property type="match status" value="5"/>
</dbReference>
<name>R7U305_CAPTE</name>
<dbReference type="AlphaFoldDB" id="R7U305"/>
<accession>R7U305</accession>
<keyword evidence="12" id="KW-1185">Reference proteome</keyword>
<dbReference type="GO" id="GO:0038023">
    <property type="term" value="F:signaling receptor activity"/>
    <property type="evidence" value="ECO:0007669"/>
    <property type="project" value="TreeGrafter"/>
</dbReference>
<evidence type="ECO:0000313" key="10">
    <source>
        <dbReference type="EMBL" id="ELU00730.1"/>
    </source>
</evidence>
<evidence type="ECO:0000256" key="9">
    <source>
        <dbReference type="SAM" id="Phobius"/>
    </source>
</evidence>
<dbReference type="GO" id="GO:0007165">
    <property type="term" value="P:signal transduction"/>
    <property type="evidence" value="ECO:0007669"/>
    <property type="project" value="TreeGrafter"/>
</dbReference>
<protein>
    <recommendedName>
        <fullName evidence="13">LRRCT domain-containing protein</fullName>
    </recommendedName>
</protein>
<dbReference type="HOGENOM" id="CLU_021495_0_0_1"/>
<keyword evidence="4" id="KW-0732">Signal</keyword>
<gene>
    <name evidence="10" type="ORF">CAPTEDRAFT_202127</name>
</gene>
<dbReference type="OMA" id="SNCNICC"/>
<evidence type="ECO:0000256" key="7">
    <source>
        <dbReference type="ARBA" id="ARBA00023136"/>
    </source>
</evidence>
<feature type="transmembrane region" description="Helical" evidence="9">
    <location>
        <begin position="512"/>
        <end position="534"/>
    </location>
</feature>
<evidence type="ECO:0000256" key="8">
    <source>
        <dbReference type="ARBA" id="ARBA00023180"/>
    </source>
</evidence>
<dbReference type="GO" id="GO:0005886">
    <property type="term" value="C:plasma membrane"/>
    <property type="evidence" value="ECO:0007669"/>
    <property type="project" value="TreeGrafter"/>
</dbReference>
<dbReference type="PANTHER" id="PTHR24365">
    <property type="entry name" value="TOLL-LIKE RECEPTOR"/>
    <property type="match status" value="1"/>
</dbReference>
<evidence type="ECO:0008006" key="13">
    <source>
        <dbReference type="Google" id="ProtNLM"/>
    </source>
</evidence>
<organism evidence="10">
    <name type="scientific">Capitella teleta</name>
    <name type="common">Polychaete worm</name>
    <dbReference type="NCBI Taxonomy" id="283909"/>
    <lineage>
        <taxon>Eukaryota</taxon>
        <taxon>Metazoa</taxon>
        <taxon>Spiralia</taxon>
        <taxon>Lophotrochozoa</taxon>
        <taxon>Annelida</taxon>
        <taxon>Polychaeta</taxon>
        <taxon>Sedentaria</taxon>
        <taxon>Scolecida</taxon>
        <taxon>Capitellidae</taxon>
        <taxon>Capitella</taxon>
    </lineage>
</organism>
<keyword evidence="2" id="KW-0433">Leucine-rich repeat</keyword>
<keyword evidence="5" id="KW-0677">Repeat</keyword>
<keyword evidence="6 9" id="KW-1133">Transmembrane helix</keyword>
<dbReference type="SUPFAM" id="SSF52058">
    <property type="entry name" value="L domain-like"/>
    <property type="match status" value="1"/>
</dbReference>
<reference evidence="11" key="3">
    <citation type="submission" date="2015-06" db="UniProtKB">
        <authorList>
            <consortium name="EnsemblMetazoa"/>
        </authorList>
    </citation>
    <scope>IDENTIFICATION</scope>
</reference>
<dbReference type="InterPro" id="IPR032675">
    <property type="entry name" value="LRR_dom_sf"/>
</dbReference>
<evidence type="ECO:0000313" key="12">
    <source>
        <dbReference type="Proteomes" id="UP000014760"/>
    </source>
</evidence>
<dbReference type="EnsemblMetazoa" id="CapteT202127">
    <property type="protein sequence ID" value="CapteP202127"/>
    <property type="gene ID" value="CapteG202127"/>
</dbReference>
<dbReference type="PANTHER" id="PTHR24365:SF541">
    <property type="entry name" value="PROTEIN TOLL-RELATED"/>
    <property type="match status" value="1"/>
</dbReference>
<evidence type="ECO:0000313" key="11">
    <source>
        <dbReference type="EnsemblMetazoa" id="CapteP202127"/>
    </source>
</evidence>
<keyword evidence="8" id="KW-0325">Glycoprotein</keyword>
<dbReference type="EMBL" id="KB305766">
    <property type="protein sequence ID" value="ELU00730.1"/>
    <property type="molecule type" value="Genomic_DNA"/>
</dbReference>
<reference evidence="10 12" key="2">
    <citation type="journal article" date="2013" name="Nature">
        <title>Insights into bilaterian evolution from three spiralian genomes.</title>
        <authorList>
            <person name="Simakov O."/>
            <person name="Marletaz F."/>
            <person name="Cho S.J."/>
            <person name="Edsinger-Gonzales E."/>
            <person name="Havlak P."/>
            <person name="Hellsten U."/>
            <person name="Kuo D.H."/>
            <person name="Larsson T."/>
            <person name="Lv J."/>
            <person name="Arendt D."/>
            <person name="Savage R."/>
            <person name="Osoegawa K."/>
            <person name="de Jong P."/>
            <person name="Grimwood J."/>
            <person name="Chapman J.A."/>
            <person name="Shapiro H."/>
            <person name="Aerts A."/>
            <person name="Otillar R.P."/>
            <person name="Terry A.Y."/>
            <person name="Boore J.L."/>
            <person name="Grigoriev I.V."/>
            <person name="Lindberg D.R."/>
            <person name="Seaver E.C."/>
            <person name="Weisblat D.A."/>
            <person name="Putnam N.H."/>
            <person name="Rokhsar D.S."/>
        </authorList>
    </citation>
    <scope>NUCLEOTIDE SEQUENCE</scope>
    <source>
        <strain evidence="10 12">I ESC-2004</strain>
    </source>
</reference>
<keyword evidence="3 9" id="KW-0812">Transmembrane</keyword>